<accession>A0A5C3NNU1</accession>
<proteinExistence type="predicted"/>
<name>A0A5C3NNU1_9APHY</name>
<gene>
    <name evidence="2" type="ORF">K466DRAFT_592509</name>
</gene>
<keyword evidence="3" id="KW-1185">Reference proteome</keyword>
<evidence type="ECO:0000313" key="2">
    <source>
        <dbReference type="EMBL" id="TFK79196.1"/>
    </source>
</evidence>
<feature type="compositionally biased region" description="Basic and acidic residues" evidence="1">
    <location>
        <begin position="152"/>
        <end position="166"/>
    </location>
</feature>
<dbReference type="STRING" id="1314778.A0A5C3NNU1"/>
<evidence type="ECO:0000313" key="3">
    <source>
        <dbReference type="Proteomes" id="UP000308197"/>
    </source>
</evidence>
<reference evidence="2 3" key="1">
    <citation type="journal article" date="2019" name="Nat. Ecol. Evol.">
        <title>Megaphylogeny resolves global patterns of mushroom evolution.</title>
        <authorList>
            <person name="Varga T."/>
            <person name="Krizsan K."/>
            <person name="Foldi C."/>
            <person name="Dima B."/>
            <person name="Sanchez-Garcia M."/>
            <person name="Sanchez-Ramirez S."/>
            <person name="Szollosi G.J."/>
            <person name="Szarkandi J.G."/>
            <person name="Papp V."/>
            <person name="Albert L."/>
            <person name="Andreopoulos W."/>
            <person name="Angelini C."/>
            <person name="Antonin V."/>
            <person name="Barry K.W."/>
            <person name="Bougher N.L."/>
            <person name="Buchanan P."/>
            <person name="Buyck B."/>
            <person name="Bense V."/>
            <person name="Catcheside P."/>
            <person name="Chovatia M."/>
            <person name="Cooper J."/>
            <person name="Damon W."/>
            <person name="Desjardin D."/>
            <person name="Finy P."/>
            <person name="Geml J."/>
            <person name="Haridas S."/>
            <person name="Hughes K."/>
            <person name="Justo A."/>
            <person name="Karasinski D."/>
            <person name="Kautmanova I."/>
            <person name="Kiss B."/>
            <person name="Kocsube S."/>
            <person name="Kotiranta H."/>
            <person name="LaButti K.M."/>
            <person name="Lechner B.E."/>
            <person name="Liimatainen K."/>
            <person name="Lipzen A."/>
            <person name="Lukacs Z."/>
            <person name="Mihaltcheva S."/>
            <person name="Morgado L.N."/>
            <person name="Niskanen T."/>
            <person name="Noordeloos M.E."/>
            <person name="Ohm R.A."/>
            <person name="Ortiz-Santana B."/>
            <person name="Ovrebo C."/>
            <person name="Racz N."/>
            <person name="Riley R."/>
            <person name="Savchenko A."/>
            <person name="Shiryaev A."/>
            <person name="Soop K."/>
            <person name="Spirin V."/>
            <person name="Szebenyi C."/>
            <person name="Tomsovsky M."/>
            <person name="Tulloss R.E."/>
            <person name="Uehling J."/>
            <person name="Grigoriev I.V."/>
            <person name="Vagvolgyi C."/>
            <person name="Papp T."/>
            <person name="Martin F.M."/>
            <person name="Miettinen O."/>
            <person name="Hibbett D.S."/>
            <person name="Nagy L.G."/>
        </authorList>
    </citation>
    <scope>NUCLEOTIDE SEQUENCE [LARGE SCALE GENOMIC DNA]</scope>
    <source>
        <strain evidence="2 3">HHB13444</strain>
    </source>
</reference>
<evidence type="ECO:0000256" key="1">
    <source>
        <dbReference type="SAM" id="MobiDB-lite"/>
    </source>
</evidence>
<organism evidence="2 3">
    <name type="scientific">Polyporus arcularius HHB13444</name>
    <dbReference type="NCBI Taxonomy" id="1314778"/>
    <lineage>
        <taxon>Eukaryota</taxon>
        <taxon>Fungi</taxon>
        <taxon>Dikarya</taxon>
        <taxon>Basidiomycota</taxon>
        <taxon>Agaricomycotina</taxon>
        <taxon>Agaricomycetes</taxon>
        <taxon>Polyporales</taxon>
        <taxon>Polyporaceae</taxon>
        <taxon>Polyporus</taxon>
    </lineage>
</organism>
<dbReference type="AlphaFoldDB" id="A0A5C3NNU1"/>
<dbReference type="Proteomes" id="UP000308197">
    <property type="component" value="Unassembled WGS sequence"/>
</dbReference>
<dbReference type="EMBL" id="ML212132">
    <property type="protein sequence ID" value="TFK79196.1"/>
    <property type="molecule type" value="Genomic_DNA"/>
</dbReference>
<feature type="region of interest" description="Disordered" evidence="1">
    <location>
        <begin position="151"/>
        <end position="203"/>
    </location>
</feature>
<dbReference type="InParanoid" id="A0A5C3NNU1"/>
<protein>
    <submittedName>
        <fullName evidence="2">Uncharacterized protein</fullName>
    </submittedName>
</protein>
<sequence>MHLRPHTGTRATTNPLSRCSMHAALVRPYKVQLPKSSYATAWGKEKGYLRALFDGMLAYETGFLDAKMAWTAISFQQRVFLRFDVKAVGWPPEVVFRNPKYMSTEEIRLLIDLCESGQLHFAPASDDELAAAKQDVAHACPGVLFPAPLPDYGRRDIGTQRPRTDAEGNLQPRRYERNGPKSAKAVDEEEEAENAGEAVPRGPLPMMYKDRTWLAWSEGVWRVATAAEIEPHVHL</sequence>